<dbReference type="CDD" id="cd02598">
    <property type="entry name" value="HAD_BPGM"/>
    <property type="match status" value="1"/>
</dbReference>
<dbReference type="PANTHER" id="PTHR43481">
    <property type="entry name" value="FRUCTOSE-1-PHOSPHATE PHOSPHATASE"/>
    <property type="match status" value="1"/>
</dbReference>
<dbReference type="InterPro" id="IPR010976">
    <property type="entry name" value="B-phosphoglucomutase_hydrolase"/>
</dbReference>
<protein>
    <submittedName>
        <fullName evidence="2">Beta-phosphoglucomutase</fullName>
        <ecNumber evidence="2">5.4.2.6</ecNumber>
    </submittedName>
</protein>
<dbReference type="SFLD" id="SFLDS00003">
    <property type="entry name" value="Haloacid_Dehalogenase"/>
    <property type="match status" value="1"/>
</dbReference>
<keyword evidence="2" id="KW-0413">Isomerase</keyword>
<dbReference type="InterPro" id="IPR006439">
    <property type="entry name" value="HAD-SF_hydro_IA"/>
</dbReference>
<proteinExistence type="inferred from homology"/>
<reference evidence="2" key="1">
    <citation type="submission" date="2022-04" db="EMBL/GenBank/DDBJ databases">
        <title>Tomato heritable bacteria conferring resistance against bacterial wilt.</title>
        <authorList>
            <person name="Yin J."/>
        </authorList>
    </citation>
    <scope>NUCLEOTIDE SEQUENCE</scope>
    <source>
        <strain evidence="2">Cra20</strain>
    </source>
</reference>
<dbReference type="SFLD" id="SFLDG01129">
    <property type="entry name" value="C1.5:_HAD__Beta-PGM__Phosphata"/>
    <property type="match status" value="1"/>
</dbReference>
<dbReference type="InterPro" id="IPR023198">
    <property type="entry name" value="PGP-like_dom2"/>
</dbReference>
<dbReference type="NCBIfam" id="TIGR01509">
    <property type="entry name" value="HAD-SF-IA-v3"/>
    <property type="match status" value="1"/>
</dbReference>
<dbReference type="SFLD" id="SFLDG01135">
    <property type="entry name" value="C1.5.6:_HAD__Beta-PGM__Phospha"/>
    <property type="match status" value="1"/>
</dbReference>
<gene>
    <name evidence="2" type="primary">pgmB</name>
    <name evidence="2" type="ORF">MZO42_15730</name>
</gene>
<dbReference type="EMBL" id="JALMLT010000004">
    <property type="protein sequence ID" value="MDT8760151.1"/>
    <property type="molecule type" value="Genomic_DNA"/>
</dbReference>
<dbReference type="PANTHER" id="PTHR43481:SF4">
    <property type="entry name" value="GLYCEROL-1-PHOSPHATE PHOSPHOHYDROLASE 1-RELATED"/>
    <property type="match status" value="1"/>
</dbReference>
<dbReference type="GO" id="GO:0008801">
    <property type="term" value="F:beta-phosphoglucomutase activity"/>
    <property type="evidence" value="ECO:0007669"/>
    <property type="project" value="UniProtKB-EC"/>
</dbReference>
<dbReference type="EC" id="5.4.2.6" evidence="2"/>
<evidence type="ECO:0000256" key="1">
    <source>
        <dbReference type="ARBA" id="ARBA00006171"/>
    </source>
</evidence>
<dbReference type="NCBIfam" id="TIGR02009">
    <property type="entry name" value="PGMB-YQAB-SF"/>
    <property type="match status" value="1"/>
</dbReference>
<dbReference type="Gene3D" id="3.40.50.1000">
    <property type="entry name" value="HAD superfamily/HAD-like"/>
    <property type="match status" value="1"/>
</dbReference>
<organism evidence="2">
    <name type="scientific">Sphingomonas psychrotolerans</name>
    <dbReference type="NCBI Taxonomy" id="1327635"/>
    <lineage>
        <taxon>Bacteria</taxon>
        <taxon>Pseudomonadati</taxon>
        <taxon>Pseudomonadota</taxon>
        <taxon>Alphaproteobacteria</taxon>
        <taxon>Sphingomonadales</taxon>
        <taxon>Sphingomonadaceae</taxon>
        <taxon>Sphingomonas</taxon>
    </lineage>
</organism>
<sequence length="220" mass="22749">MTFPRPLGGVAFDLDGVLTDTARAHYRAWKRLADTLDIPFDEEANEALKGVDRMGSLALILGDRAGFDTERRDALAARKNQWYLEEIENFGPGDLFPGAREAVEACRAAGLAVALASASRNAPLLLQRLGIHGLFDVVVDPASVASGKPAPDIFLAAAAAVGVAPVAMLGVEDSAAGITAIHAAGMAALGIGPTGSLPGADRLIPSIADFRLADYCAATA</sequence>
<comment type="similarity">
    <text evidence="1">Belongs to the HAD-like hydrolase superfamily. CbbY/CbbZ/Gph/YieH family.</text>
</comment>
<name>A0ABU3N7B3_9SPHN</name>
<dbReference type="InterPro" id="IPR036412">
    <property type="entry name" value="HAD-like_sf"/>
</dbReference>
<dbReference type="InterPro" id="IPR051806">
    <property type="entry name" value="HAD-like_SPP"/>
</dbReference>
<dbReference type="Pfam" id="PF00702">
    <property type="entry name" value="Hydrolase"/>
    <property type="match status" value="1"/>
</dbReference>
<dbReference type="InterPro" id="IPR023214">
    <property type="entry name" value="HAD_sf"/>
</dbReference>
<dbReference type="Gene3D" id="1.10.150.240">
    <property type="entry name" value="Putative phosphatase, domain 2"/>
    <property type="match status" value="1"/>
</dbReference>
<evidence type="ECO:0000313" key="2">
    <source>
        <dbReference type="EMBL" id="MDT8760151.1"/>
    </source>
</evidence>
<comment type="caution">
    <text evidence="2">The sequence shown here is derived from an EMBL/GenBank/DDBJ whole genome shotgun (WGS) entry which is preliminary data.</text>
</comment>
<accession>A0ABU3N7B3</accession>
<dbReference type="NCBIfam" id="TIGR01990">
    <property type="entry name" value="bPGM"/>
    <property type="match status" value="1"/>
</dbReference>
<dbReference type="SUPFAM" id="SSF56784">
    <property type="entry name" value="HAD-like"/>
    <property type="match status" value="1"/>
</dbReference>
<dbReference type="InterPro" id="IPR010972">
    <property type="entry name" value="Beta-PGM"/>
</dbReference>